<comment type="similarity">
    <text evidence="1">Belongs to the PhzF family.</text>
</comment>
<sequence length="288" mass="31506">MHYWQMDVFAERPLTGNGLAVFDDARGLSTATMQALTQELRQFESLFLLPGEVAGEYAARIFTVEEELPFAGHPILGAAALLHHLYEPGDSGHWRLRLSMKTVELRTRRQGQGFYAEMDQGEAEWGVRLSGEDARIYAEAFSLAADDLDVRYPACVVSTGLPYLLLPVSSAALARARQNRADLDRLLAGIGAVFVYLLDVDALEGRTWDPLGVVEDVATGSAAGPVAAYLVEHGRCVRDEPFVLNQGRFVGRPSRIDLRVGTDNRVRVGGAVQLLSRAELLVNPSLLA</sequence>
<reference evidence="3 4" key="1">
    <citation type="submission" date="2016-10" db="EMBL/GenBank/DDBJ databases">
        <authorList>
            <person name="de Groot N.N."/>
        </authorList>
    </citation>
    <scope>NUCLEOTIDE SEQUENCE [LARGE SCALE GENOMIC DNA]</scope>
    <source>
        <strain evidence="3 4">JCM 21544</strain>
    </source>
</reference>
<accession>A0A1G9BAB5</accession>
<dbReference type="AlphaFoldDB" id="A0A1G9BAB5"/>
<dbReference type="InterPro" id="IPR003719">
    <property type="entry name" value="Phenazine_PhzF-like"/>
</dbReference>
<dbReference type="Proteomes" id="UP000198706">
    <property type="component" value="Unassembled WGS sequence"/>
</dbReference>
<dbReference type="GO" id="GO:0005737">
    <property type="term" value="C:cytoplasm"/>
    <property type="evidence" value="ECO:0007669"/>
    <property type="project" value="TreeGrafter"/>
</dbReference>
<evidence type="ECO:0000313" key="3">
    <source>
        <dbReference type="EMBL" id="SDK35805.1"/>
    </source>
</evidence>
<dbReference type="PANTHER" id="PTHR13774">
    <property type="entry name" value="PHENAZINE BIOSYNTHESIS PROTEIN"/>
    <property type="match status" value="1"/>
</dbReference>
<dbReference type="GO" id="GO:0016853">
    <property type="term" value="F:isomerase activity"/>
    <property type="evidence" value="ECO:0007669"/>
    <property type="project" value="TreeGrafter"/>
</dbReference>
<evidence type="ECO:0000256" key="1">
    <source>
        <dbReference type="ARBA" id="ARBA00008270"/>
    </source>
</evidence>
<keyword evidence="4" id="KW-1185">Reference proteome</keyword>
<organism evidence="3 4">
    <name type="scientific">Pseudomonas indica</name>
    <dbReference type="NCBI Taxonomy" id="137658"/>
    <lineage>
        <taxon>Bacteria</taxon>
        <taxon>Pseudomonadati</taxon>
        <taxon>Pseudomonadota</taxon>
        <taxon>Gammaproteobacteria</taxon>
        <taxon>Pseudomonadales</taxon>
        <taxon>Pseudomonadaceae</taxon>
        <taxon>Pseudomonas</taxon>
    </lineage>
</organism>
<dbReference type="Gene3D" id="3.10.310.10">
    <property type="entry name" value="Diaminopimelate Epimerase, Chain A, domain 1"/>
    <property type="match status" value="2"/>
</dbReference>
<gene>
    <name evidence="3" type="ORF">SAMN05216186_106181</name>
</gene>
<dbReference type="EMBL" id="FNFD01000006">
    <property type="protein sequence ID" value="SDK35805.1"/>
    <property type="molecule type" value="Genomic_DNA"/>
</dbReference>
<name>A0A1G9BAB5_9PSED</name>
<dbReference type="SUPFAM" id="SSF54506">
    <property type="entry name" value="Diaminopimelate epimerase-like"/>
    <property type="match status" value="1"/>
</dbReference>
<evidence type="ECO:0000256" key="2">
    <source>
        <dbReference type="PIRSR" id="PIRSR016184-1"/>
    </source>
</evidence>
<evidence type="ECO:0000313" key="4">
    <source>
        <dbReference type="Proteomes" id="UP000198706"/>
    </source>
</evidence>
<dbReference type="NCBIfam" id="TIGR00654">
    <property type="entry name" value="PhzF_family"/>
    <property type="match status" value="1"/>
</dbReference>
<dbReference type="STRING" id="137658.SAMN05216186_106181"/>
<feature type="active site" evidence="2">
    <location>
        <position position="44"/>
    </location>
</feature>
<dbReference type="PANTHER" id="PTHR13774:SF32">
    <property type="entry name" value="ANTISENSE-ENHANCING SEQUENCE 1"/>
    <property type="match status" value="1"/>
</dbReference>
<dbReference type="PIRSF" id="PIRSF016184">
    <property type="entry name" value="PhzC_PhzF"/>
    <property type="match status" value="1"/>
</dbReference>
<dbReference type="Pfam" id="PF02567">
    <property type="entry name" value="PhzC-PhzF"/>
    <property type="match status" value="1"/>
</dbReference>
<protein>
    <submittedName>
        <fullName evidence="3">Phenazine biosynthesis protein PhzF family</fullName>
    </submittedName>
</protein>
<proteinExistence type="inferred from homology"/>